<evidence type="ECO:0000313" key="2">
    <source>
        <dbReference type="EMBL" id="CAB4889170.1"/>
    </source>
</evidence>
<name>A0A6J7F885_9ZZZZ</name>
<organism evidence="2">
    <name type="scientific">freshwater metagenome</name>
    <dbReference type="NCBI Taxonomy" id="449393"/>
    <lineage>
        <taxon>unclassified sequences</taxon>
        <taxon>metagenomes</taxon>
        <taxon>ecological metagenomes</taxon>
    </lineage>
</organism>
<accession>A0A6J7F885</accession>
<dbReference type="PANTHER" id="PTHR14859">
    <property type="entry name" value="CALCOFLUOR WHITE HYPERSENSITIVE PROTEIN PRECURSOR"/>
    <property type="match status" value="1"/>
</dbReference>
<reference evidence="2" key="1">
    <citation type="submission" date="2020-05" db="EMBL/GenBank/DDBJ databases">
        <authorList>
            <person name="Chiriac C."/>
            <person name="Salcher M."/>
            <person name="Ghai R."/>
            <person name="Kavagutti S V."/>
        </authorList>
    </citation>
    <scope>NUCLEOTIDE SEQUENCE</scope>
</reference>
<dbReference type="PANTHER" id="PTHR14859:SF15">
    <property type="entry name" value="ENDONUCLEASE_EXONUCLEASE_PHOSPHATASE DOMAIN-CONTAINING PROTEIN"/>
    <property type="match status" value="1"/>
</dbReference>
<dbReference type="Gene3D" id="3.60.10.10">
    <property type="entry name" value="Endonuclease/exonuclease/phosphatase"/>
    <property type="match status" value="1"/>
</dbReference>
<gene>
    <name evidence="2" type="ORF">UFOPK3482_01126</name>
</gene>
<dbReference type="AlphaFoldDB" id="A0A6J7F885"/>
<feature type="domain" description="Endonuclease/exonuclease/phosphatase" evidence="1">
    <location>
        <begin position="5"/>
        <end position="256"/>
    </location>
</feature>
<dbReference type="EMBL" id="CAFBLZ010000121">
    <property type="protein sequence ID" value="CAB4889170.1"/>
    <property type="molecule type" value="Genomic_DNA"/>
</dbReference>
<dbReference type="InterPro" id="IPR036691">
    <property type="entry name" value="Endo/exonu/phosph_ase_sf"/>
</dbReference>
<sequence>MRITSWNCLHGQSLNPADSATFSSVAPTLGSDVLALQEIDMNLARSGDQNQIREIADSIAAPDWGFAPALKGTPGFSWRKLTKNEKRVITKNDASDNEYYGIGIASKIPVKNWLRLELGKSLIGLPLLIANEKGKVAPFYVKDEPRVAIAAVLENGWTVINTHLSFVPIVNIYQLLKITRWAKIIERDYFTRVIIVGDFNLPWGIPSKLTQWKRATKTRSYPSWKPAISFDYILINASELKKCEEVIYPQISISDHRPIGIDLT</sequence>
<dbReference type="GO" id="GO:0006506">
    <property type="term" value="P:GPI anchor biosynthetic process"/>
    <property type="evidence" value="ECO:0007669"/>
    <property type="project" value="TreeGrafter"/>
</dbReference>
<dbReference type="Pfam" id="PF03372">
    <property type="entry name" value="Exo_endo_phos"/>
    <property type="match status" value="1"/>
</dbReference>
<dbReference type="GO" id="GO:0016020">
    <property type="term" value="C:membrane"/>
    <property type="evidence" value="ECO:0007669"/>
    <property type="project" value="GOC"/>
</dbReference>
<dbReference type="InterPro" id="IPR005135">
    <property type="entry name" value="Endo/exonuclease/phosphatase"/>
</dbReference>
<dbReference type="GO" id="GO:0003824">
    <property type="term" value="F:catalytic activity"/>
    <property type="evidence" value="ECO:0007669"/>
    <property type="project" value="InterPro"/>
</dbReference>
<evidence type="ECO:0000259" key="1">
    <source>
        <dbReference type="Pfam" id="PF03372"/>
    </source>
</evidence>
<protein>
    <submittedName>
        <fullName evidence="2">Unannotated protein</fullName>
    </submittedName>
</protein>
<dbReference type="InterPro" id="IPR051916">
    <property type="entry name" value="GPI-anchor_lipid_remodeler"/>
</dbReference>
<dbReference type="SUPFAM" id="SSF56219">
    <property type="entry name" value="DNase I-like"/>
    <property type="match status" value="1"/>
</dbReference>
<proteinExistence type="predicted"/>